<feature type="domain" description="Bacterial transcriptional activator" evidence="1">
    <location>
        <begin position="117"/>
        <end position="256"/>
    </location>
</feature>
<dbReference type="Gene3D" id="1.25.40.10">
    <property type="entry name" value="Tetratricopeptide repeat domain"/>
    <property type="match status" value="2"/>
</dbReference>
<protein>
    <submittedName>
        <fullName evidence="2">DNA-binding SARP family transcriptional activator</fullName>
    </submittedName>
</protein>
<dbReference type="InterPro" id="IPR036388">
    <property type="entry name" value="WH-like_DNA-bd_sf"/>
</dbReference>
<dbReference type="Proteomes" id="UP000320593">
    <property type="component" value="Unassembled WGS sequence"/>
</dbReference>
<accession>A0A562TGQ0</accession>
<dbReference type="EMBL" id="VLLF01000001">
    <property type="protein sequence ID" value="TWI92722.1"/>
    <property type="molecule type" value="Genomic_DNA"/>
</dbReference>
<comment type="caution">
    <text evidence="2">The sequence shown here is derived from an EMBL/GenBank/DDBJ whole genome shotgun (WGS) entry which is preliminary data.</text>
</comment>
<dbReference type="PANTHER" id="PTHR35807">
    <property type="entry name" value="TRANSCRIPTIONAL REGULATOR REDD-RELATED"/>
    <property type="match status" value="1"/>
</dbReference>
<dbReference type="Pfam" id="PF03704">
    <property type="entry name" value="BTAD"/>
    <property type="match status" value="1"/>
</dbReference>
<dbReference type="GO" id="GO:0006355">
    <property type="term" value="P:regulation of DNA-templated transcription"/>
    <property type="evidence" value="ECO:0007669"/>
    <property type="project" value="InterPro"/>
</dbReference>
<evidence type="ECO:0000259" key="1">
    <source>
        <dbReference type="SMART" id="SM01043"/>
    </source>
</evidence>
<keyword evidence="3" id="KW-1185">Reference proteome</keyword>
<evidence type="ECO:0000313" key="3">
    <source>
        <dbReference type="Proteomes" id="UP000320593"/>
    </source>
</evidence>
<dbReference type="AlphaFoldDB" id="A0A562TGQ0"/>
<reference evidence="2 3" key="1">
    <citation type="submission" date="2019-07" db="EMBL/GenBank/DDBJ databases">
        <title>Genomic Encyclopedia of Archaeal and Bacterial Type Strains, Phase II (KMG-II): from individual species to whole genera.</title>
        <authorList>
            <person name="Goeker M."/>
        </authorList>
    </citation>
    <scope>NUCLEOTIDE SEQUENCE [LARGE SCALE GENOMIC DNA]</scope>
    <source>
        <strain evidence="2 3">ATCC BAA-252</strain>
    </source>
</reference>
<gene>
    <name evidence="2" type="ORF">JM93_00268</name>
</gene>
<dbReference type="InterPro" id="IPR051677">
    <property type="entry name" value="AfsR-DnrI-RedD_regulator"/>
</dbReference>
<dbReference type="SMART" id="SM01043">
    <property type="entry name" value="BTAD"/>
    <property type="match status" value="1"/>
</dbReference>
<proteinExistence type="predicted"/>
<keyword evidence="2" id="KW-0238">DNA-binding</keyword>
<organism evidence="2 3">
    <name type="scientific">Roseibium hamelinense</name>
    <dbReference type="NCBI Taxonomy" id="150831"/>
    <lineage>
        <taxon>Bacteria</taxon>
        <taxon>Pseudomonadati</taxon>
        <taxon>Pseudomonadota</taxon>
        <taxon>Alphaproteobacteria</taxon>
        <taxon>Hyphomicrobiales</taxon>
        <taxon>Stappiaceae</taxon>
        <taxon>Roseibium</taxon>
    </lineage>
</organism>
<sequence>MVTDAQRKPDRSTVLDDELLKLRSMGVPQLLTADGKPIPVKTRKAFAILVFILRAPARTVTRDLLADTFWSGAEREKAVQSLRQALRQIRVALEPAGADVLVTRSGTTSIQDIALSFDLEEIERCVGRGAAEDYDMAAELWLGEFLYGFEGIDSQFDAWLLVEREGIQAATVSKVLKQIEYAALPDNSAKVEAACRFLLKIDRANETAHRILIKLYLAQGHRERAVQQFQTCEKDLMTLLEVEPDDETRAILEETSYLPSTQKLGFPQTQLTRQTDYRPAQVEDEIRLPEIHLFSLMSRTPSDNSGRVLRDEIAAGLSAYRSFELYQAEYQDDRSGHDVMRVDGSELGSFLLRCREDDQQNKLYVQFEDRSNGRIVFNEIINFGAGFDEQIAVDTAVQVVSRVHSNVIERLRRKGGETPFAKWCQAESYLWQFAPTADAKALELLNEIERKNPQFSMTYAGYASIGMKQMLYYPSETRGTEKRLDEIYSAAEKAVNLDPWQPVNQRLHGWSLIHNGIADDSRRAFEQAARLNPRDPANLMSVAEGLAFVGDNSAARNYAEKAYNLFPTIPRVFYEYLANISFAAGHFEDAVLNMERAPSGSIYGLTTRIAALVCMGREAEARDVLEAYQTRFDELSGFQSIKTPDQMGWYQMINFFQNKKTRDNYRRGAEMVRAYLGN</sequence>
<name>A0A562TGQ0_9HYPH</name>
<dbReference type="InterPro" id="IPR005158">
    <property type="entry name" value="BTAD"/>
</dbReference>
<dbReference type="Gene3D" id="1.10.10.10">
    <property type="entry name" value="Winged helix-like DNA-binding domain superfamily/Winged helix DNA-binding domain"/>
    <property type="match status" value="1"/>
</dbReference>
<dbReference type="GO" id="GO:0003677">
    <property type="term" value="F:DNA binding"/>
    <property type="evidence" value="ECO:0007669"/>
    <property type="project" value="UniProtKB-KW"/>
</dbReference>
<dbReference type="InterPro" id="IPR016032">
    <property type="entry name" value="Sig_transdc_resp-reg_C-effctor"/>
</dbReference>
<dbReference type="SUPFAM" id="SSF48452">
    <property type="entry name" value="TPR-like"/>
    <property type="match status" value="2"/>
</dbReference>
<dbReference type="InterPro" id="IPR011990">
    <property type="entry name" value="TPR-like_helical_dom_sf"/>
</dbReference>
<dbReference type="SUPFAM" id="SSF46894">
    <property type="entry name" value="C-terminal effector domain of the bipartite response regulators"/>
    <property type="match status" value="1"/>
</dbReference>
<evidence type="ECO:0000313" key="2">
    <source>
        <dbReference type="EMBL" id="TWI92722.1"/>
    </source>
</evidence>
<dbReference type="OrthoDB" id="7888886at2"/>